<comment type="subcellular location">
    <subcellularLocation>
        <location evidence="1">Membrane</location>
        <topology evidence="1">Multi-pass membrane protein</topology>
    </subcellularLocation>
</comment>
<gene>
    <name evidence="7" type="ORF">CODIS_36540</name>
</gene>
<evidence type="ECO:0000256" key="3">
    <source>
        <dbReference type="ARBA" id="ARBA00022692"/>
    </source>
</evidence>
<dbReference type="Proteomes" id="UP000094769">
    <property type="component" value="Unassembled WGS sequence"/>
</dbReference>
<keyword evidence="4 6" id="KW-1133">Transmembrane helix</keyword>
<evidence type="ECO:0000313" key="8">
    <source>
        <dbReference type="Proteomes" id="UP000094769"/>
    </source>
</evidence>
<evidence type="ECO:0000313" key="7">
    <source>
        <dbReference type="EMBL" id="ODJ86119.1"/>
    </source>
</evidence>
<feature type="transmembrane region" description="Helical" evidence="6">
    <location>
        <begin position="101"/>
        <end position="121"/>
    </location>
</feature>
<keyword evidence="3 6" id="KW-0812">Transmembrane</keyword>
<evidence type="ECO:0000256" key="5">
    <source>
        <dbReference type="ARBA" id="ARBA00023136"/>
    </source>
</evidence>
<dbReference type="RefSeq" id="WP_305782125.1">
    <property type="nucleotide sequence ID" value="NZ_MARB01000027.1"/>
</dbReference>
<evidence type="ECO:0000256" key="6">
    <source>
        <dbReference type="SAM" id="Phobius"/>
    </source>
</evidence>
<dbReference type="EMBL" id="MARB01000027">
    <property type="protein sequence ID" value="ODJ86119.1"/>
    <property type="molecule type" value="Genomic_DNA"/>
</dbReference>
<feature type="transmembrane region" description="Helical" evidence="6">
    <location>
        <begin position="43"/>
        <end position="62"/>
    </location>
</feature>
<evidence type="ECO:0000256" key="1">
    <source>
        <dbReference type="ARBA" id="ARBA00004141"/>
    </source>
</evidence>
<accession>A0A7Z0VJ76</accession>
<dbReference type="PANTHER" id="PTHR43461:SF1">
    <property type="entry name" value="TRANSMEMBRANE PROTEIN 256"/>
    <property type="match status" value="1"/>
</dbReference>
<dbReference type="GO" id="GO:0005886">
    <property type="term" value="C:plasma membrane"/>
    <property type="evidence" value="ECO:0007669"/>
    <property type="project" value="TreeGrafter"/>
</dbReference>
<protein>
    <recommendedName>
        <fullName evidence="9">DUF423 domain-containing protein</fullName>
    </recommendedName>
</protein>
<keyword evidence="8" id="KW-1185">Reference proteome</keyword>
<proteinExistence type="inferred from homology"/>
<comment type="similarity">
    <text evidence="2">Belongs to the UPF0382 family.</text>
</comment>
<dbReference type="InterPro" id="IPR006696">
    <property type="entry name" value="DUF423"/>
</dbReference>
<reference evidence="7 8" key="1">
    <citation type="submission" date="2016-06" db="EMBL/GenBank/DDBJ databases">
        <title>Genome sequence of endosymbiont of Candidatus Endolucinida thiodiazotropha.</title>
        <authorList>
            <person name="Poehlein A."/>
            <person name="Koenig S."/>
            <person name="Heiden S.E."/>
            <person name="Thuermer A."/>
            <person name="Voget S."/>
            <person name="Daniel R."/>
            <person name="Markert S."/>
            <person name="Gros O."/>
            <person name="Schweder T."/>
        </authorList>
    </citation>
    <scope>NUCLEOTIDE SEQUENCE [LARGE SCALE GENOMIC DNA]</scope>
    <source>
        <strain evidence="7 8">COS</strain>
    </source>
</reference>
<evidence type="ECO:0008006" key="9">
    <source>
        <dbReference type="Google" id="ProtNLM"/>
    </source>
</evidence>
<evidence type="ECO:0000256" key="2">
    <source>
        <dbReference type="ARBA" id="ARBA00009694"/>
    </source>
</evidence>
<name>A0A7Z0VJ76_9GAMM</name>
<dbReference type="PANTHER" id="PTHR43461">
    <property type="entry name" value="TRANSMEMBRANE PROTEIN 256"/>
    <property type="match status" value="1"/>
</dbReference>
<evidence type="ECO:0000256" key="4">
    <source>
        <dbReference type="ARBA" id="ARBA00022989"/>
    </source>
</evidence>
<organism evidence="7 8">
    <name type="scientific">Candidatus Thiodiazotropha endolucinida</name>
    <dbReference type="NCBI Taxonomy" id="1655433"/>
    <lineage>
        <taxon>Bacteria</taxon>
        <taxon>Pseudomonadati</taxon>
        <taxon>Pseudomonadota</taxon>
        <taxon>Gammaproteobacteria</taxon>
        <taxon>Chromatiales</taxon>
        <taxon>Sedimenticolaceae</taxon>
        <taxon>Candidatus Thiodiazotropha</taxon>
    </lineage>
</organism>
<sequence>MTARTFLILAAVSGMLLVILGAFGAHALEARLPPDHMIWWQKAVHYQGLHTLALFGVGLFAMHYPGRTLSIAGWLFLTGILLFSGSLYVLALTGVRSLGMITPFGGTAFIIGWFALALAAWRIPR</sequence>
<dbReference type="AlphaFoldDB" id="A0A7Z0VJ76"/>
<feature type="transmembrane region" description="Helical" evidence="6">
    <location>
        <begin position="74"/>
        <end position="95"/>
    </location>
</feature>
<comment type="caution">
    <text evidence="7">The sequence shown here is derived from an EMBL/GenBank/DDBJ whole genome shotgun (WGS) entry which is preliminary data.</text>
</comment>
<keyword evidence="5 6" id="KW-0472">Membrane</keyword>
<dbReference type="Pfam" id="PF04241">
    <property type="entry name" value="DUF423"/>
    <property type="match status" value="1"/>
</dbReference>